<organism evidence="4 5">
    <name type="scientific">Actinomycetospora flava</name>
    <dbReference type="NCBI Taxonomy" id="3129232"/>
    <lineage>
        <taxon>Bacteria</taxon>
        <taxon>Bacillati</taxon>
        <taxon>Actinomycetota</taxon>
        <taxon>Actinomycetes</taxon>
        <taxon>Pseudonocardiales</taxon>
        <taxon>Pseudonocardiaceae</taxon>
        <taxon>Actinomycetospora</taxon>
    </lineage>
</organism>
<comment type="caution">
    <text evidence="4">The sequence shown here is derived from an EMBL/GenBank/DDBJ whole genome shotgun (WGS) entry which is preliminary data.</text>
</comment>
<evidence type="ECO:0000313" key="4">
    <source>
        <dbReference type="EMBL" id="MEJ2864143.1"/>
    </source>
</evidence>
<keyword evidence="1 2" id="KW-0238">DNA-binding</keyword>
<evidence type="ECO:0000256" key="1">
    <source>
        <dbReference type="ARBA" id="ARBA00023125"/>
    </source>
</evidence>
<dbReference type="EMBL" id="JBBEGM010000011">
    <property type="protein sequence ID" value="MEJ2864143.1"/>
    <property type="molecule type" value="Genomic_DNA"/>
</dbReference>
<dbReference type="PANTHER" id="PTHR30055">
    <property type="entry name" value="HTH-TYPE TRANSCRIPTIONAL REGULATOR RUTR"/>
    <property type="match status" value="1"/>
</dbReference>
<dbReference type="InterPro" id="IPR041678">
    <property type="entry name" value="TetR_C_16"/>
</dbReference>
<evidence type="ECO:0000256" key="2">
    <source>
        <dbReference type="PROSITE-ProRule" id="PRU00335"/>
    </source>
</evidence>
<dbReference type="InterPro" id="IPR050109">
    <property type="entry name" value="HTH-type_TetR-like_transc_reg"/>
</dbReference>
<reference evidence="4 5" key="1">
    <citation type="submission" date="2024-03" db="EMBL/GenBank/DDBJ databases">
        <title>Actinomycetospora sp. OC33-EN07, a novel actinomycete isolated from wild orchid (Aerides multiflora).</title>
        <authorList>
            <person name="Suriyachadkun C."/>
        </authorList>
    </citation>
    <scope>NUCLEOTIDE SEQUENCE [LARGE SCALE GENOMIC DNA]</scope>
    <source>
        <strain evidence="4 5">OC33-EN07</strain>
    </source>
</reference>
<dbReference type="PROSITE" id="PS50977">
    <property type="entry name" value="HTH_TETR_2"/>
    <property type="match status" value="1"/>
</dbReference>
<sequence>MTTTGRRGRRPGDSGTRAAILEAARSRFSTQGFRAATVRAIAGDAGVDPALVMHYFGTKQGLFVAAMEFPLDPAEVVPRLLAPGIDGLGERLVGFLLQVVDELGEANPMLGLVRSAVSHPEAARMMREFLGEAILDRVAEAVGETVGADRPRLRADLCASQIVGIIMARQILELPELAAADRATLVGAWGPTIQRYLTGSLAS</sequence>
<evidence type="ECO:0000259" key="3">
    <source>
        <dbReference type="PROSITE" id="PS50977"/>
    </source>
</evidence>
<dbReference type="Gene3D" id="1.10.357.10">
    <property type="entry name" value="Tetracycline Repressor, domain 2"/>
    <property type="match status" value="1"/>
</dbReference>
<dbReference type="PRINTS" id="PR00455">
    <property type="entry name" value="HTHTETR"/>
</dbReference>
<name>A0ABU8MCL0_9PSEU</name>
<gene>
    <name evidence="4" type="ORF">WCD58_23505</name>
</gene>
<dbReference type="Pfam" id="PF17920">
    <property type="entry name" value="TetR_C_16"/>
    <property type="match status" value="1"/>
</dbReference>
<dbReference type="Proteomes" id="UP001369736">
    <property type="component" value="Unassembled WGS sequence"/>
</dbReference>
<dbReference type="Pfam" id="PF00440">
    <property type="entry name" value="TetR_N"/>
    <property type="match status" value="1"/>
</dbReference>
<dbReference type="InterPro" id="IPR036271">
    <property type="entry name" value="Tet_transcr_reg_TetR-rel_C_sf"/>
</dbReference>
<feature type="domain" description="HTH tetR-type" evidence="3">
    <location>
        <begin position="14"/>
        <end position="74"/>
    </location>
</feature>
<dbReference type="PANTHER" id="PTHR30055:SF235">
    <property type="entry name" value="TRANSCRIPTIONAL REGULATORY PROTEIN"/>
    <property type="match status" value="1"/>
</dbReference>
<dbReference type="InterPro" id="IPR009057">
    <property type="entry name" value="Homeodomain-like_sf"/>
</dbReference>
<evidence type="ECO:0000313" key="5">
    <source>
        <dbReference type="Proteomes" id="UP001369736"/>
    </source>
</evidence>
<proteinExistence type="predicted"/>
<feature type="DNA-binding region" description="H-T-H motif" evidence="2">
    <location>
        <begin position="37"/>
        <end position="56"/>
    </location>
</feature>
<dbReference type="SUPFAM" id="SSF48498">
    <property type="entry name" value="Tetracyclin repressor-like, C-terminal domain"/>
    <property type="match status" value="1"/>
</dbReference>
<dbReference type="InterPro" id="IPR001647">
    <property type="entry name" value="HTH_TetR"/>
</dbReference>
<dbReference type="SUPFAM" id="SSF46689">
    <property type="entry name" value="Homeodomain-like"/>
    <property type="match status" value="1"/>
</dbReference>
<keyword evidence="5" id="KW-1185">Reference proteome</keyword>
<accession>A0ABU8MCL0</accession>
<protein>
    <submittedName>
        <fullName evidence="4">TetR family transcriptional regulator</fullName>
    </submittedName>
</protein>
<dbReference type="Gene3D" id="1.10.10.60">
    <property type="entry name" value="Homeodomain-like"/>
    <property type="match status" value="1"/>
</dbReference>
<dbReference type="RefSeq" id="WP_337705516.1">
    <property type="nucleotide sequence ID" value="NZ_JBBEGM010000011.1"/>
</dbReference>